<evidence type="ECO:0000256" key="2">
    <source>
        <dbReference type="ARBA" id="ARBA00022737"/>
    </source>
</evidence>
<dbReference type="Pfam" id="PF14559">
    <property type="entry name" value="TPR_19"/>
    <property type="match status" value="1"/>
</dbReference>
<keyword evidence="1" id="KW-0235">DNA replication</keyword>
<protein>
    <submittedName>
        <fullName evidence="7">Tetratricopeptide repeat protein</fullName>
    </submittedName>
</protein>
<keyword evidence="2" id="KW-0677">Repeat</keyword>
<feature type="domain" description="J" evidence="6">
    <location>
        <begin position="3"/>
        <end position="93"/>
    </location>
</feature>
<dbReference type="EMBL" id="DVIT01000037">
    <property type="protein sequence ID" value="HIS47932.1"/>
    <property type="molecule type" value="Genomic_DNA"/>
</dbReference>
<dbReference type="SMART" id="SM00028">
    <property type="entry name" value="TPR"/>
    <property type="match status" value="10"/>
</dbReference>
<dbReference type="Proteomes" id="UP000823927">
    <property type="component" value="Unassembled WGS sequence"/>
</dbReference>
<dbReference type="Gene3D" id="1.25.40.10">
    <property type="entry name" value="Tetratricopeptide repeat domain"/>
    <property type="match status" value="5"/>
</dbReference>
<evidence type="ECO:0000256" key="5">
    <source>
        <dbReference type="SAM" id="MobiDB-lite"/>
    </source>
</evidence>
<feature type="repeat" description="TPR" evidence="4">
    <location>
        <begin position="698"/>
        <end position="731"/>
    </location>
</feature>
<dbReference type="InterPro" id="IPR036869">
    <property type="entry name" value="J_dom_sf"/>
</dbReference>
<reference evidence="7" key="2">
    <citation type="journal article" date="2021" name="PeerJ">
        <title>Extensive microbial diversity within the chicken gut microbiome revealed by metagenomics and culture.</title>
        <authorList>
            <person name="Gilroy R."/>
            <person name="Ravi A."/>
            <person name="Getino M."/>
            <person name="Pursley I."/>
            <person name="Horton D.L."/>
            <person name="Alikhan N.F."/>
            <person name="Baker D."/>
            <person name="Gharbi K."/>
            <person name="Hall N."/>
            <person name="Watson M."/>
            <person name="Adriaenssens E.M."/>
            <person name="Foster-Nyarko E."/>
            <person name="Jarju S."/>
            <person name="Secka A."/>
            <person name="Antonio M."/>
            <person name="Oren A."/>
            <person name="Chaudhuri R.R."/>
            <person name="La Ragione R."/>
            <person name="Hildebrand F."/>
            <person name="Pallen M.J."/>
        </authorList>
    </citation>
    <scope>NUCLEOTIDE SEQUENCE</scope>
    <source>
        <strain evidence="7">CHK178-757</strain>
    </source>
</reference>
<evidence type="ECO:0000256" key="4">
    <source>
        <dbReference type="PROSITE-ProRule" id="PRU00339"/>
    </source>
</evidence>
<evidence type="ECO:0000259" key="6">
    <source>
        <dbReference type="PROSITE" id="PS50076"/>
    </source>
</evidence>
<dbReference type="InterPro" id="IPR051685">
    <property type="entry name" value="Ycf3/AcsC/BcsC/TPR_MFPF"/>
</dbReference>
<dbReference type="InterPro" id="IPR001623">
    <property type="entry name" value="DnaJ_domain"/>
</dbReference>
<gene>
    <name evidence="7" type="ORF">IAB46_10375</name>
</gene>
<feature type="repeat" description="TPR" evidence="4">
    <location>
        <begin position="630"/>
        <end position="663"/>
    </location>
</feature>
<feature type="compositionally biased region" description="Basic and acidic residues" evidence="5">
    <location>
        <begin position="54"/>
        <end position="65"/>
    </location>
</feature>
<feature type="repeat" description="TPR" evidence="4">
    <location>
        <begin position="771"/>
        <end position="804"/>
    </location>
</feature>
<evidence type="ECO:0000256" key="1">
    <source>
        <dbReference type="ARBA" id="ARBA00022705"/>
    </source>
</evidence>
<name>A0A9D1F6Q5_9FIRM</name>
<dbReference type="InterPro" id="IPR019734">
    <property type="entry name" value="TPR_rpt"/>
</dbReference>
<dbReference type="CDD" id="cd06257">
    <property type="entry name" value="DnaJ"/>
    <property type="match status" value="1"/>
</dbReference>
<evidence type="ECO:0000313" key="7">
    <source>
        <dbReference type="EMBL" id="HIS47932.1"/>
    </source>
</evidence>
<dbReference type="PROSITE" id="PS50076">
    <property type="entry name" value="DNAJ_2"/>
    <property type="match status" value="1"/>
</dbReference>
<dbReference type="PANTHER" id="PTHR44943">
    <property type="entry name" value="CELLULOSE SYNTHASE OPERON PROTEIN C"/>
    <property type="match status" value="1"/>
</dbReference>
<organism evidence="7 8">
    <name type="scientific">Candidatus Scybalocola faecigallinarum</name>
    <dbReference type="NCBI Taxonomy" id="2840941"/>
    <lineage>
        <taxon>Bacteria</taxon>
        <taxon>Bacillati</taxon>
        <taxon>Bacillota</taxon>
        <taxon>Clostridia</taxon>
        <taxon>Lachnospirales</taxon>
        <taxon>Lachnospiraceae</taxon>
        <taxon>Lachnospiraceae incertae sedis</taxon>
        <taxon>Candidatus Scybalocola (ex Gilroy et al. 2021)</taxon>
    </lineage>
</organism>
<reference evidence="7" key="1">
    <citation type="submission" date="2020-10" db="EMBL/GenBank/DDBJ databases">
        <authorList>
            <person name="Gilroy R."/>
        </authorList>
    </citation>
    <scope>NUCLEOTIDE SEQUENCE</scope>
    <source>
        <strain evidence="7">CHK178-757</strain>
    </source>
</reference>
<proteinExistence type="predicted"/>
<dbReference type="PANTHER" id="PTHR44943:SF8">
    <property type="entry name" value="TPR REPEAT-CONTAINING PROTEIN MJ0263"/>
    <property type="match status" value="1"/>
</dbReference>
<sequence>MASIWDILEINETTDEDALKRAYRAKLVHTNPEDHPEEFKQLRQAYEQALEQARQSEKTAQHPENEPGAESYDEDTPVGRWMERVRQLYDDFYERIQAENWEQLFEDDVCIGLESSDEARISLLRFFSSHMKLPNKIWRLVDQTFFLTQDKQELYEIFPKDYIDYILSLVKYENFLDYTLFEGEGESGADFDQYIDDYFLLRQAAADGNYEEGEKICQKLMDQDIYHPFTEAEWAFMQMEKGDIFTARQILDRLWEDHPKSAYIANGYVRVLILDKDFQAAEPICREILEQNPKNYGANLAYARCLCQKEMYAEAKERIMDLFELTPGDENAMKILQEVNIHLIRDYEEKLKETPGDQTLLLDMGWCLCQNETYDQCLEMLLTFEPDAEHQYDYINLRGRIYLCMERYEEALPWLMQWRQMILDIFEDPSREYEKRKKRLGYANYAVACCYSWMGEHSDPKLFPQALQYIEEAIESEKEVRQHFNCLYVKAEILNKMGQHEQCIDVCTKLLEEETGFFPAYILRQEAFLALGLDQKVVDDFYRATRVYPYHPRPYELAAKVFMEHQEEKEALDIIAQAEKVSAMTDELRLIKLRCLRLLAKEKKDYDLALEYAKNVLDTPDPDRTPQWVAQVKRVMALCYLECGQHVQALETISESVKENPSDDSSRIAKARILECTGQESQALCMYLDLVSHLPDNAFLTERIGQIYARRKDWKKAVFYIKKTLALEPDYPRIHFTLGHLYREMAEEGNNSYWEKALKHLDQAVLRDNTVECHMERGDAYYNKGDYASACEDFRWILAREPENQEAMLSMAYACLCMKAYETAVQWFEKCLNFFADSDLYPGICARTGQCYERMGDLQKALYYYDLGLEKRPQYDKLYMHKGVMLLRQKAYEKAAGVFQAGIEHCPEKKEAFADKLCIAWLLLGQRKNARQWWKLLMIDRELHWRFIGGLRAGQYALYIERKPAKARRCFEKAVHMVPEKDFREEVCTGKYFLGCTWYMSGNKTMAARYFYESRELMEQLWPQLTAKKFSGIPVSHYRLWSRSCLWLAHCRDEALPEENEKNPDLLLSGLKALFQEDPETGVRCFVQAGQAVGEYDIECEGWLRLTDKR</sequence>
<feature type="region of interest" description="Disordered" evidence="5">
    <location>
        <begin position="50"/>
        <end position="76"/>
    </location>
</feature>
<keyword evidence="3 4" id="KW-0802">TPR repeat</keyword>
<dbReference type="GO" id="GO:0006260">
    <property type="term" value="P:DNA replication"/>
    <property type="evidence" value="ECO:0007669"/>
    <property type="project" value="UniProtKB-KW"/>
</dbReference>
<comment type="caution">
    <text evidence="7">The sequence shown here is derived from an EMBL/GenBank/DDBJ whole genome shotgun (WGS) entry which is preliminary data.</text>
</comment>
<evidence type="ECO:0000313" key="8">
    <source>
        <dbReference type="Proteomes" id="UP000823927"/>
    </source>
</evidence>
<dbReference type="InterPro" id="IPR011990">
    <property type="entry name" value="TPR-like_helical_dom_sf"/>
</dbReference>
<dbReference type="PROSITE" id="PS50005">
    <property type="entry name" value="TPR"/>
    <property type="match status" value="3"/>
</dbReference>
<dbReference type="Pfam" id="PF13174">
    <property type="entry name" value="TPR_6"/>
    <property type="match status" value="1"/>
</dbReference>
<dbReference type="SUPFAM" id="SSF48452">
    <property type="entry name" value="TPR-like"/>
    <property type="match status" value="3"/>
</dbReference>
<evidence type="ECO:0000256" key="3">
    <source>
        <dbReference type="ARBA" id="ARBA00022803"/>
    </source>
</evidence>
<accession>A0A9D1F6Q5</accession>
<dbReference type="SUPFAM" id="SSF46565">
    <property type="entry name" value="Chaperone J-domain"/>
    <property type="match status" value="1"/>
</dbReference>
<dbReference type="AlphaFoldDB" id="A0A9D1F6Q5"/>
<dbReference type="SUPFAM" id="SSF81901">
    <property type="entry name" value="HCP-like"/>
    <property type="match status" value="1"/>
</dbReference>
<dbReference type="Pfam" id="PF13432">
    <property type="entry name" value="TPR_16"/>
    <property type="match status" value="2"/>
</dbReference>